<dbReference type="GeneID" id="19305766"/>
<dbReference type="STRING" id="670483.S7QG31"/>
<keyword evidence="6" id="KW-1133">Transmembrane helix</keyword>
<dbReference type="HOGENOM" id="CLU_057753_0_0_1"/>
<evidence type="ECO:0000256" key="5">
    <source>
        <dbReference type="ARBA" id="ARBA00022737"/>
    </source>
</evidence>
<dbReference type="GO" id="GO:0031966">
    <property type="term" value="C:mitochondrial membrane"/>
    <property type="evidence" value="ECO:0007669"/>
    <property type="project" value="UniProtKB-SubCell"/>
</dbReference>
<dbReference type="OrthoDB" id="3364892at2759"/>
<dbReference type="SUPFAM" id="SSF103506">
    <property type="entry name" value="Mitochondrial carrier"/>
    <property type="match status" value="1"/>
</dbReference>
<evidence type="ECO:0000256" key="7">
    <source>
        <dbReference type="ARBA" id="ARBA00023128"/>
    </source>
</evidence>
<comment type="subcellular location">
    <subcellularLocation>
        <location evidence="1">Mitochondrion membrane</location>
        <topology evidence="1">Multi-pass membrane protein</topology>
    </subcellularLocation>
</comment>
<dbReference type="Proteomes" id="UP000030669">
    <property type="component" value="Unassembled WGS sequence"/>
</dbReference>
<accession>S7QG31</accession>
<evidence type="ECO:0000256" key="6">
    <source>
        <dbReference type="ARBA" id="ARBA00022989"/>
    </source>
</evidence>
<dbReference type="PANTHER" id="PTHR45624:SF52">
    <property type="entry name" value="MITOCHONDRIAL CARRIER"/>
    <property type="match status" value="1"/>
</dbReference>
<proteinExistence type="inferred from homology"/>
<dbReference type="InterPro" id="IPR050567">
    <property type="entry name" value="Mitochondrial_Carrier"/>
</dbReference>
<keyword evidence="4" id="KW-0812">Transmembrane</keyword>
<evidence type="ECO:0000256" key="3">
    <source>
        <dbReference type="ARBA" id="ARBA00022448"/>
    </source>
</evidence>
<keyword evidence="8" id="KW-0472">Membrane</keyword>
<sequence>MPDAKDDSIQAQQGSSVYAALARTTTRSIALYFSRPVRLFRPSKVTGWQTLKSLAIQEGVTLSPKYIYRLVREQGFMVIPKHFIPPMVVNAILGTVLWASYAEASLLLESRLQGHPLISTALSGGIAGGMQAVVAAPVENVRLVLEGGSSAGSWGHAWKEVFRGTHSQTSQISKKKIQDARMYRHWMREVKGMAGRGWDGWGWGCAKDICGFSVFFSIFEATRGVAANVRKTCQRTIEALRSVDGDASVVRHAPRLVHATTLVSGGILAGISYELVCRPFDVARKAVYVEKIAAVRGHRPAAYIHALLMKVQEDGPISLFRDPSLLRATRSHSGPSSRKRVEAMLRILARAGPWGIGFLVWEAFGPGIS</sequence>
<protein>
    <recommendedName>
        <fullName evidence="11">Mitochondrial carrier</fullName>
    </recommendedName>
</protein>
<dbReference type="EMBL" id="KB469298">
    <property type="protein sequence ID" value="EPQ58382.1"/>
    <property type="molecule type" value="Genomic_DNA"/>
</dbReference>
<evidence type="ECO:0000313" key="10">
    <source>
        <dbReference type="Proteomes" id="UP000030669"/>
    </source>
</evidence>
<keyword evidence="10" id="KW-1185">Reference proteome</keyword>
<evidence type="ECO:0000256" key="4">
    <source>
        <dbReference type="ARBA" id="ARBA00022692"/>
    </source>
</evidence>
<name>S7QG31_GLOTA</name>
<evidence type="ECO:0008006" key="11">
    <source>
        <dbReference type="Google" id="ProtNLM"/>
    </source>
</evidence>
<dbReference type="eggNOG" id="ENOG502S1WU">
    <property type="taxonomic scope" value="Eukaryota"/>
</dbReference>
<dbReference type="OMA" id="SKISGWQ"/>
<keyword evidence="3" id="KW-0813">Transport</keyword>
<reference evidence="9 10" key="1">
    <citation type="journal article" date="2012" name="Science">
        <title>The Paleozoic origin of enzymatic lignin decomposition reconstructed from 31 fungal genomes.</title>
        <authorList>
            <person name="Floudas D."/>
            <person name="Binder M."/>
            <person name="Riley R."/>
            <person name="Barry K."/>
            <person name="Blanchette R.A."/>
            <person name="Henrissat B."/>
            <person name="Martinez A.T."/>
            <person name="Otillar R."/>
            <person name="Spatafora J.W."/>
            <person name="Yadav J.S."/>
            <person name="Aerts A."/>
            <person name="Benoit I."/>
            <person name="Boyd A."/>
            <person name="Carlson A."/>
            <person name="Copeland A."/>
            <person name="Coutinho P.M."/>
            <person name="de Vries R.P."/>
            <person name="Ferreira P."/>
            <person name="Findley K."/>
            <person name="Foster B."/>
            <person name="Gaskell J."/>
            <person name="Glotzer D."/>
            <person name="Gorecki P."/>
            <person name="Heitman J."/>
            <person name="Hesse C."/>
            <person name="Hori C."/>
            <person name="Igarashi K."/>
            <person name="Jurgens J.A."/>
            <person name="Kallen N."/>
            <person name="Kersten P."/>
            <person name="Kohler A."/>
            <person name="Kuees U."/>
            <person name="Kumar T.K.A."/>
            <person name="Kuo A."/>
            <person name="LaButti K."/>
            <person name="Larrondo L.F."/>
            <person name="Lindquist E."/>
            <person name="Ling A."/>
            <person name="Lombard V."/>
            <person name="Lucas S."/>
            <person name="Lundell T."/>
            <person name="Martin R."/>
            <person name="McLaughlin D.J."/>
            <person name="Morgenstern I."/>
            <person name="Morin E."/>
            <person name="Murat C."/>
            <person name="Nagy L.G."/>
            <person name="Nolan M."/>
            <person name="Ohm R.A."/>
            <person name="Patyshakuliyeva A."/>
            <person name="Rokas A."/>
            <person name="Ruiz-Duenas F.J."/>
            <person name="Sabat G."/>
            <person name="Salamov A."/>
            <person name="Samejima M."/>
            <person name="Schmutz J."/>
            <person name="Slot J.C."/>
            <person name="St John F."/>
            <person name="Stenlid J."/>
            <person name="Sun H."/>
            <person name="Sun S."/>
            <person name="Syed K."/>
            <person name="Tsang A."/>
            <person name="Wiebenga A."/>
            <person name="Young D."/>
            <person name="Pisabarro A."/>
            <person name="Eastwood D.C."/>
            <person name="Martin F."/>
            <person name="Cullen D."/>
            <person name="Grigoriev I.V."/>
            <person name="Hibbett D.S."/>
        </authorList>
    </citation>
    <scope>NUCLEOTIDE SEQUENCE [LARGE SCALE GENOMIC DNA]</scope>
    <source>
        <strain evidence="9 10">ATCC 11539</strain>
    </source>
</reference>
<dbReference type="PANTHER" id="PTHR45624">
    <property type="entry name" value="MITOCHONDRIAL BASIC AMINO ACIDS TRANSPORTER-RELATED"/>
    <property type="match status" value="1"/>
</dbReference>
<evidence type="ECO:0000256" key="2">
    <source>
        <dbReference type="ARBA" id="ARBA00006375"/>
    </source>
</evidence>
<evidence type="ECO:0000313" key="9">
    <source>
        <dbReference type="EMBL" id="EPQ58382.1"/>
    </source>
</evidence>
<dbReference type="GO" id="GO:1990575">
    <property type="term" value="P:mitochondrial L-ornithine transmembrane transport"/>
    <property type="evidence" value="ECO:0007669"/>
    <property type="project" value="TreeGrafter"/>
</dbReference>
<evidence type="ECO:0000256" key="8">
    <source>
        <dbReference type="ARBA" id="ARBA00023136"/>
    </source>
</evidence>
<dbReference type="Gene3D" id="1.50.40.10">
    <property type="entry name" value="Mitochondrial carrier domain"/>
    <property type="match status" value="1"/>
</dbReference>
<organism evidence="9 10">
    <name type="scientific">Gloeophyllum trabeum (strain ATCC 11539 / FP-39264 / Madison 617)</name>
    <name type="common">Brown rot fungus</name>
    <dbReference type="NCBI Taxonomy" id="670483"/>
    <lineage>
        <taxon>Eukaryota</taxon>
        <taxon>Fungi</taxon>
        <taxon>Dikarya</taxon>
        <taxon>Basidiomycota</taxon>
        <taxon>Agaricomycotina</taxon>
        <taxon>Agaricomycetes</taxon>
        <taxon>Gloeophyllales</taxon>
        <taxon>Gloeophyllaceae</taxon>
        <taxon>Gloeophyllum</taxon>
    </lineage>
</organism>
<dbReference type="AlphaFoldDB" id="S7QG31"/>
<keyword evidence="5" id="KW-0677">Repeat</keyword>
<keyword evidence="7" id="KW-0496">Mitochondrion</keyword>
<dbReference type="KEGG" id="gtr:GLOTRDRAFT_37305"/>
<evidence type="ECO:0000256" key="1">
    <source>
        <dbReference type="ARBA" id="ARBA00004225"/>
    </source>
</evidence>
<dbReference type="InterPro" id="IPR023395">
    <property type="entry name" value="MCP_dom_sf"/>
</dbReference>
<dbReference type="RefSeq" id="XP_007862967.1">
    <property type="nucleotide sequence ID" value="XM_007864776.1"/>
</dbReference>
<dbReference type="GO" id="GO:0000064">
    <property type="term" value="F:L-ornithine transmembrane transporter activity"/>
    <property type="evidence" value="ECO:0007669"/>
    <property type="project" value="TreeGrafter"/>
</dbReference>
<comment type="similarity">
    <text evidence="2">Belongs to the mitochondrial carrier (TC 2.A.29) family.</text>
</comment>
<gene>
    <name evidence="9" type="ORF">GLOTRDRAFT_37305</name>
</gene>